<dbReference type="RefSeq" id="WP_307483112.1">
    <property type="nucleotide sequence ID" value="NZ_JAUSUF010000001.1"/>
</dbReference>
<keyword evidence="2" id="KW-1133">Transmembrane helix</keyword>
<dbReference type="InterPro" id="IPR038734">
    <property type="entry name" value="YhaN_AAA"/>
</dbReference>
<reference evidence="4 5" key="1">
    <citation type="submission" date="2023-07" db="EMBL/GenBank/DDBJ databases">
        <title>Genomic Encyclopedia of Type Strains, Phase IV (KMG-IV): sequencing the most valuable type-strain genomes for metagenomic binning, comparative biology and taxonomic classification.</title>
        <authorList>
            <person name="Goeker M."/>
        </authorList>
    </citation>
    <scope>NUCLEOTIDE SEQUENCE [LARGE SCALE GENOMIC DNA]</scope>
    <source>
        <strain evidence="4 5">DSM 20694</strain>
    </source>
</reference>
<dbReference type="Pfam" id="PF13514">
    <property type="entry name" value="AAA_27"/>
    <property type="match status" value="1"/>
</dbReference>
<protein>
    <submittedName>
        <fullName evidence="4">DNA repair exonuclease SbcCD ATPase subunit</fullName>
    </submittedName>
</protein>
<evidence type="ECO:0000313" key="5">
    <source>
        <dbReference type="Proteomes" id="UP001228504"/>
    </source>
</evidence>
<keyword evidence="4" id="KW-0378">Hydrolase</keyword>
<feature type="coiled-coil region" evidence="1">
    <location>
        <begin position="595"/>
        <end position="681"/>
    </location>
</feature>
<dbReference type="Gene3D" id="3.40.50.300">
    <property type="entry name" value="P-loop containing nucleotide triphosphate hydrolases"/>
    <property type="match status" value="2"/>
</dbReference>
<evidence type="ECO:0000313" key="4">
    <source>
        <dbReference type="EMBL" id="MDQ0148727.1"/>
    </source>
</evidence>
<name>A0ABT9UR01_9FIRM</name>
<dbReference type="PANTHER" id="PTHR41259:SF1">
    <property type="entry name" value="DOUBLE-STRAND BREAK REPAIR RAD50 ATPASE, PUTATIVE-RELATED"/>
    <property type="match status" value="1"/>
</dbReference>
<keyword evidence="4" id="KW-0540">Nuclease</keyword>
<comment type="caution">
    <text evidence="4">The sequence shown here is derived from an EMBL/GenBank/DDBJ whole genome shotgun (WGS) entry which is preliminary data.</text>
</comment>
<feature type="transmembrane region" description="Helical" evidence="2">
    <location>
        <begin position="461"/>
        <end position="480"/>
    </location>
</feature>
<keyword evidence="2" id="KW-0812">Transmembrane</keyword>
<keyword evidence="1" id="KW-0175">Coiled coil</keyword>
<feature type="coiled-coil region" evidence="1">
    <location>
        <begin position="744"/>
        <end position="778"/>
    </location>
</feature>
<evidence type="ECO:0000259" key="3">
    <source>
        <dbReference type="Pfam" id="PF13514"/>
    </source>
</evidence>
<dbReference type="Proteomes" id="UP001228504">
    <property type="component" value="Unassembled WGS sequence"/>
</dbReference>
<feature type="domain" description="YhaN AAA" evidence="3">
    <location>
        <begin position="1"/>
        <end position="54"/>
    </location>
</feature>
<accession>A0ABT9UR01</accession>
<keyword evidence="2" id="KW-0472">Membrane</keyword>
<evidence type="ECO:0000256" key="2">
    <source>
        <dbReference type="SAM" id="Phobius"/>
    </source>
</evidence>
<organism evidence="4 5">
    <name type="scientific">Eubacterium multiforme</name>
    <dbReference type="NCBI Taxonomy" id="83339"/>
    <lineage>
        <taxon>Bacteria</taxon>
        <taxon>Bacillati</taxon>
        <taxon>Bacillota</taxon>
        <taxon>Clostridia</taxon>
        <taxon>Eubacteriales</taxon>
        <taxon>Eubacteriaceae</taxon>
        <taxon>Eubacterium</taxon>
    </lineage>
</organism>
<feature type="transmembrane region" description="Helical" evidence="2">
    <location>
        <begin position="438"/>
        <end position="455"/>
    </location>
</feature>
<feature type="coiled-coil region" evidence="1">
    <location>
        <begin position="490"/>
        <end position="517"/>
    </location>
</feature>
<dbReference type="GO" id="GO:0004527">
    <property type="term" value="F:exonuclease activity"/>
    <property type="evidence" value="ECO:0007669"/>
    <property type="project" value="UniProtKB-KW"/>
</dbReference>
<keyword evidence="4" id="KW-0269">Exonuclease</keyword>
<evidence type="ECO:0000256" key="1">
    <source>
        <dbReference type="SAM" id="Coils"/>
    </source>
</evidence>
<dbReference type="InterPro" id="IPR027417">
    <property type="entry name" value="P-loop_NTPase"/>
</dbReference>
<sequence length="913" mass="106947">MIIKKARIKAFGGISNKEINFEKGINLIYGDNEKGKSTIQNFIRAWLFGFGNARGNKNNLRKKYLPFSGEKMQGELLVEYKGKEYIIQRTFGGTKKDDSSVIYDGLTGEEIKDINRDEPGNYFLGINSNTFIKTLFIPQLGVVVSRDKEEQIMEKVIDVFGCGEGEVSLYKAIEKLKGNKKELTTPRKNGELDILKNRYSKVVEERYEAYKISEKNLEKENELINKKEERKNIREEIKKLELFKQYLKKSKLQKEYGEITTYLQKSELLKRQEKEIETELKRENGIINEDYINDLSEENKKYLTLLDLKNENEYNLNNISKKIEEENIKLSGYEVFSSMEDGLKEKLIKLNTEQENLEEKLVLNQKILNSIDEEEKKLEQKRRFLGDVVKLGPYINKIKGLFKNYEDKLHELKETIEENSYKLEKNNKGNSSELNRKMSIIALIVGGILVGLNIAVFSKAILYVIGILFMAIGIVFVLSSNNSQKSANSRLNKEKIVDNLNEEIKDIEEQLNEYVHLINCNSYKNLLRAINSLENFYSFQEKVNLRIEERKLQLENMSFNKDEERYNQNKKIISSIMKLSGCDTLDEIYIQLEQYKEIKNNLTLLNLEYNSKKDELDRLIFELEEKEKSIKEKLQIMDLDNIQLVDLEMYLKEFRKKILEKKDLEKALESVEETYKVLLKDRDIEGIKAELQEFLTEDINYSYESEEEIDKEIREKSNILIESEKYIKDLENDIKTSFLGKRSIISIEEDLEGLVERINTLDKRLLAINMAIDNLEKAGREIREEFGPALNEKILRIFKDITSDKYSEVKLGENYEMVVRDDSNIFGGDYLSNGANDQLYLSLRIAFIELIFKNKEVPVIFDDSFVQYDDNRREKSIKIIKDRNFAQTLIFTCQSIEEKILKNNNIEFNYICI</sequence>
<proteinExistence type="predicted"/>
<gene>
    <name evidence="4" type="ORF">J2S18_000644</name>
</gene>
<feature type="coiled-coil region" evidence="1">
    <location>
        <begin position="395"/>
        <end position="422"/>
    </location>
</feature>
<dbReference type="EMBL" id="JAUSUF010000001">
    <property type="protein sequence ID" value="MDQ0148727.1"/>
    <property type="molecule type" value="Genomic_DNA"/>
</dbReference>
<dbReference type="SUPFAM" id="SSF52540">
    <property type="entry name" value="P-loop containing nucleoside triphosphate hydrolases"/>
    <property type="match status" value="2"/>
</dbReference>
<dbReference type="PANTHER" id="PTHR41259">
    <property type="entry name" value="DOUBLE-STRAND BREAK REPAIR RAD50 ATPASE, PUTATIVE-RELATED"/>
    <property type="match status" value="1"/>
</dbReference>
<feature type="coiled-coil region" evidence="1">
    <location>
        <begin position="200"/>
        <end position="243"/>
    </location>
</feature>
<keyword evidence="5" id="KW-1185">Reference proteome</keyword>